<evidence type="ECO:0000313" key="1">
    <source>
        <dbReference type="EMBL" id="TFZ82357.1"/>
    </source>
</evidence>
<organism evidence="1 2">
    <name type="scientific">Candidatus Macondimonas diazotrophica</name>
    <dbReference type="NCBI Taxonomy" id="2305248"/>
    <lineage>
        <taxon>Bacteria</taxon>
        <taxon>Pseudomonadati</taxon>
        <taxon>Pseudomonadota</taxon>
        <taxon>Gammaproteobacteria</taxon>
        <taxon>Chromatiales</taxon>
        <taxon>Ectothiorhodospiraceae</taxon>
        <taxon>Candidatus Macondimonas</taxon>
    </lineage>
</organism>
<sequence length="147" mass="16522">RLKATFCYASPTDPQDAVAYTRAGLEIVFRPSDKKMKKGKANAETKGFFDMKKYATEKERRSDMGKWETVLHGNKSMRGSSLDNPVFDIHYNAREAGGPTTSAEKIRYALIITVEAPKHADLYNDILRAYAKTLVPIQPKVTLPVRV</sequence>
<feature type="non-terminal residue" evidence="1">
    <location>
        <position position="1"/>
    </location>
</feature>
<dbReference type="AlphaFoldDB" id="A0A4Z0F9U2"/>
<keyword evidence="2" id="KW-1185">Reference proteome</keyword>
<accession>A0A4Z0F9U2</accession>
<proteinExistence type="predicted"/>
<dbReference type="Proteomes" id="UP000297890">
    <property type="component" value="Unassembled WGS sequence"/>
</dbReference>
<reference evidence="1 2" key="1">
    <citation type="journal article" date="2019" name="ISME J.">
        <title>Candidatus Macondimonas diazotrophica, a novel gammaproteobacterial genus dominating crude-oil-contaminated coastal sediments.</title>
        <authorList>
            <person name="Karthikeyan S."/>
            <person name="Konstantinidis K."/>
        </authorList>
    </citation>
    <scope>NUCLEOTIDE SEQUENCE [LARGE SCALE GENOMIC DNA]</scope>
    <source>
        <strain evidence="1 2">KTK01</strain>
    </source>
</reference>
<name>A0A4Z0F9U2_9GAMM</name>
<evidence type="ECO:0000313" key="2">
    <source>
        <dbReference type="Proteomes" id="UP000297890"/>
    </source>
</evidence>
<gene>
    <name evidence="1" type="ORF">E4680_08960</name>
</gene>
<comment type="caution">
    <text evidence="1">The sequence shown here is derived from an EMBL/GenBank/DDBJ whole genome shotgun (WGS) entry which is preliminary data.</text>
</comment>
<dbReference type="EMBL" id="SRIO01000010">
    <property type="protein sequence ID" value="TFZ82357.1"/>
    <property type="molecule type" value="Genomic_DNA"/>
</dbReference>
<protein>
    <submittedName>
        <fullName evidence="1">Peptidase S8 and S53, subtilisin, kexin, sedolisin</fullName>
    </submittedName>
</protein>